<dbReference type="AlphaFoldDB" id="C8S3B5"/>
<keyword evidence="2" id="KW-0732">Signal</keyword>
<keyword evidence="4" id="KW-1185">Reference proteome</keyword>
<sequence length="125" mass="12949">MTAAAPVAILGLLALAGCVQPVASDIPDDCGCMRSATDAESIADTGFVEAAIYSYDGFGGTELPGGKILKRLRIDRAQVTPDQIRASPAAQCGSEDRKLVSSRLVPPGPDESEIPGSMIIETICK</sequence>
<name>C8S3B5_9RHOB</name>
<evidence type="ECO:0008006" key="5">
    <source>
        <dbReference type="Google" id="ProtNLM"/>
    </source>
</evidence>
<feature type="chain" id="PRO_5002991856" description="Lipoprotein" evidence="2">
    <location>
        <begin position="24"/>
        <end position="125"/>
    </location>
</feature>
<evidence type="ECO:0000256" key="1">
    <source>
        <dbReference type="SAM" id="MobiDB-lite"/>
    </source>
</evidence>
<gene>
    <name evidence="3" type="ORF">Rsw2DRAFT_2543</name>
</gene>
<evidence type="ECO:0000313" key="3">
    <source>
        <dbReference type="EMBL" id="EEW24480.1"/>
    </source>
</evidence>
<evidence type="ECO:0000313" key="4">
    <source>
        <dbReference type="Proteomes" id="UP000010121"/>
    </source>
</evidence>
<dbReference type="Proteomes" id="UP000010121">
    <property type="component" value="Unassembled WGS sequence"/>
</dbReference>
<proteinExistence type="predicted"/>
<dbReference type="EMBL" id="ACYY01000018">
    <property type="protein sequence ID" value="EEW24480.1"/>
    <property type="molecule type" value="Genomic_DNA"/>
</dbReference>
<dbReference type="STRING" id="371731.Rsw2DRAFT_2543"/>
<reference evidence="3 4" key="1">
    <citation type="submission" date="2009-08" db="EMBL/GenBank/DDBJ databases">
        <title>The draft genome of Rhodobacter sp. SW2.</title>
        <authorList>
            <consortium name="US DOE Joint Genome Institute (JGI-PGF)"/>
            <person name="Lucas S."/>
            <person name="Copeland A."/>
            <person name="Lapidus A."/>
            <person name="Glavina del Rio T."/>
            <person name="Tice H."/>
            <person name="Bruce D."/>
            <person name="Goodwin L."/>
            <person name="Pitluck S."/>
            <person name="Larimer F."/>
            <person name="Land M.L."/>
            <person name="Hauser L."/>
            <person name="Emerson D."/>
        </authorList>
    </citation>
    <scope>NUCLEOTIDE SEQUENCE [LARGE SCALE GENOMIC DNA]</scope>
    <source>
        <strain evidence="3 4">SW2</strain>
    </source>
</reference>
<feature type="region of interest" description="Disordered" evidence="1">
    <location>
        <begin position="83"/>
        <end position="112"/>
    </location>
</feature>
<dbReference type="RefSeq" id="WP_008031581.1">
    <property type="nucleotide sequence ID" value="NZ_ACYY01000018.1"/>
</dbReference>
<feature type="signal peptide" evidence="2">
    <location>
        <begin position="1"/>
        <end position="23"/>
    </location>
</feature>
<comment type="caution">
    <text evidence="3">The sequence shown here is derived from an EMBL/GenBank/DDBJ whole genome shotgun (WGS) entry which is preliminary data.</text>
</comment>
<protein>
    <recommendedName>
        <fullName evidence="5">Lipoprotein</fullName>
    </recommendedName>
</protein>
<organism evidence="3 4">
    <name type="scientific">Rhodobacter ferrooxidans</name>
    <dbReference type="NCBI Taxonomy" id="371731"/>
    <lineage>
        <taxon>Bacteria</taxon>
        <taxon>Pseudomonadati</taxon>
        <taxon>Pseudomonadota</taxon>
        <taxon>Alphaproteobacteria</taxon>
        <taxon>Rhodobacterales</taxon>
        <taxon>Rhodobacter group</taxon>
        <taxon>Rhodobacter</taxon>
    </lineage>
</organism>
<accession>C8S3B5</accession>
<evidence type="ECO:0000256" key="2">
    <source>
        <dbReference type="SAM" id="SignalP"/>
    </source>
</evidence>